<feature type="transmembrane region" description="Helical" evidence="8">
    <location>
        <begin position="49"/>
        <end position="67"/>
    </location>
</feature>
<dbReference type="PANTHER" id="PTHR30445:SF3">
    <property type="entry name" value="TRANSPORT PROTEIN YIDE-RELATED"/>
    <property type="match status" value="1"/>
</dbReference>
<dbReference type="NCBIfam" id="TIGR01625">
    <property type="entry name" value="YidE_YbjL_dupl"/>
    <property type="match status" value="1"/>
</dbReference>
<evidence type="ECO:0000313" key="10">
    <source>
        <dbReference type="EMBL" id="RDY22657.1"/>
    </source>
</evidence>
<dbReference type="GO" id="GO:0005886">
    <property type="term" value="C:plasma membrane"/>
    <property type="evidence" value="ECO:0007669"/>
    <property type="project" value="UniProtKB-SubCell"/>
</dbReference>
<evidence type="ECO:0000256" key="7">
    <source>
        <dbReference type="ARBA" id="ARBA00023136"/>
    </source>
</evidence>
<keyword evidence="3" id="KW-0813">Transport</keyword>
<comment type="similarity">
    <text evidence="2">Belongs to the AAE transporter (TC 2.A.81) family.</text>
</comment>
<evidence type="ECO:0000256" key="4">
    <source>
        <dbReference type="ARBA" id="ARBA00022475"/>
    </source>
</evidence>
<comment type="caution">
    <text evidence="10">The sequence shown here is derived from an EMBL/GenBank/DDBJ whole genome shotgun (WGS) entry which is preliminary data.</text>
</comment>
<reference evidence="10 11" key="1">
    <citation type="journal article" date="2017" name="Genome Announc.">
        <title>Draft Genome Sequence of Romboutsia maritimum sp. nov. Strain CCRI-22766(T), Isolated from Coastal Estuarine Mud.</title>
        <authorList>
            <person name="Maheux A.F."/>
            <person name="Boudreau D.K."/>
            <person name="Berube E."/>
            <person name="Boissinot M."/>
            <person name="Raymond F."/>
            <person name="Brodeur S."/>
            <person name="Corbeil J."/>
            <person name="Brightwell G."/>
            <person name="Broda D."/>
            <person name="Omar R.F."/>
            <person name="Bergeron M.G."/>
        </authorList>
    </citation>
    <scope>NUCLEOTIDE SEQUENCE [LARGE SCALE GENOMIC DNA]</scope>
    <source>
        <strain evidence="10 11">CCRI-22766</strain>
    </source>
</reference>
<evidence type="ECO:0000313" key="11">
    <source>
        <dbReference type="Proteomes" id="UP000243494"/>
    </source>
</evidence>
<proteinExistence type="inferred from homology"/>
<name>A0A371IQ91_9FIRM</name>
<sequence>NIYLPIIGYFSLGSTGGVLIGSLILGYIGKIGNISFRMNSKVLGVIRDLALIFFLAIVGLRYGYKAIDALVGSGAYLSIVSLIIGLVGMLIGFIVGRYVFKINWLMLSGAICGGMTSTPGLGAAVEAAGSDDPAAGYGATYPFALLGMVIFTIILHKMPM</sequence>
<keyword evidence="5 8" id="KW-0812">Transmembrane</keyword>
<dbReference type="PANTHER" id="PTHR30445">
    <property type="entry name" value="K(+)_H(+) ANTIPORTER SUBUNIT KHTT"/>
    <property type="match status" value="1"/>
</dbReference>
<accession>A0A371IQ91</accession>
<keyword evidence="6 8" id="KW-1133">Transmembrane helix</keyword>
<feature type="transmembrane region" description="Helical" evidence="8">
    <location>
        <begin position="6"/>
        <end position="28"/>
    </location>
</feature>
<feature type="non-terminal residue" evidence="10">
    <location>
        <position position="1"/>
    </location>
</feature>
<dbReference type="Pfam" id="PF06826">
    <property type="entry name" value="Asp-Al_Ex"/>
    <property type="match status" value="1"/>
</dbReference>
<organism evidence="10 11">
    <name type="scientific">Romboutsia maritimum</name>
    <dbReference type="NCBI Taxonomy" id="2020948"/>
    <lineage>
        <taxon>Bacteria</taxon>
        <taxon>Bacillati</taxon>
        <taxon>Bacillota</taxon>
        <taxon>Clostridia</taxon>
        <taxon>Peptostreptococcales</taxon>
        <taxon>Peptostreptococcaceae</taxon>
        <taxon>Romboutsia</taxon>
    </lineage>
</organism>
<dbReference type="InterPro" id="IPR006512">
    <property type="entry name" value="YidE_YbjL"/>
</dbReference>
<feature type="transmembrane region" description="Helical" evidence="8">
    <location>
        <begin position="102"/>
        <end position="122"/>
    </location>
</feature>
<keyword evidence="7 8" id="KW-0472">Membrane</keyword>
<dbReference type="EMBL" id="NOJZ02000032">
    <property type="protein sequence ID" value="RDY22657.1"/>
    <property type="molecule type" value="Genomic_DNA"/>
</dbReference>
<evidence type="ECO:0000256" key="1">
    <source>
        <dbReference type="ARBA" id="ARBA00004651"/>
    </source>
</evidence>
<evidence type="ECO:0000256" key="2">
    <source>
        <dbReference type="ARBA" id="ARBA00009854"/>
    </source>
</evidence>
<dbReference type="InterPro" id="IPR050144">
    <property type="entry name" value="AAE_transporter"/>
</dbReference>
<evidence type="ECO:0000256" key="5">
    <source>
        <dbReference type="ARBA" id="ARBA00022692"/>
    </source>
</evidence>
<dbReference type="AlphaFoldDB" id="A0A371IQ91"/>
<feature type="transmembrane region" description="Helical" evidence="8">
    <location>
        <begin position="73"/>
        <end position="95"/>
    </location>
</feature>
<feature type="transmembrane region" description="Helical" evidence="8">
    <location>
        <begin position="134"/>
        <end position="155"/>
    </location>
</feature>
<protein>
    <recommendedName>
        <fullName evidence="9">YidE/YbjL duplication domain-containing protein</fullName>
    </recommendedName>
</protein>
<evidence type="ECO:0000256" key="3">
    <source>
        <dbReference type="ARBA" id="ARBA00022448"/>
    </source>
</evidence>
<keyword evidence="4" id="KW-1003">Cell membrane</keyword>
<dbReference type="Proteomes" id="UP000243494">
    <property type="component" value="Unassembled WGS sequence"/>
</dbReference>
<keyword evidence="11" id="KW-1185">Reference proteome</keyword>
<evidence type="ECO:0000256" key="6">
    <source>
        <dbReference type="ARBA" id="ARBA00022989"/>
    </source>
</evidence>
<evidence type="ECO:0000259" key="9">
    <source>
        <dbReference type="Pfam" id="PF06826"/>
    </source>
</evidence>
<comment type="subcellular location">
    <subcellularLocation>
        <location evidence="1">Cell membrane</location>
        <topology evidence="1">Multi-pass membrane protein</topology>
    </subcellularLocation>
</comment>
<evidence type="ECO:0000256" key="8">
    <source>
        <dbReference type="SAM" id="Phobius"/>
    </source>
</evidence>
<gene>
    <name evidence="10" type="ORF">CHF27_012155</name>
</gene>
<feature type="domain" description="YidE/YbjL duplication" evidence="9">
    <location>
        <begin position="8"/>
        <end position="156"/>
    </location>
</feature>